<proteinExistence type="predicted"/>
<gene>
    <name evidence="1" type="ORF">G3O07_02080</name>
</gene>
<evidence type="ECO:0000313" key="2">
    <source>
        <dbReference type="Proteomes" id="UP000471751"/>
    </source>
</evidence>
<dbReference type="EMBL" id="JAAHBT010000018">
    <property type="protein sequence ID" value="NES08792.1"/>
    <property type="molecule type" value="Genomic_DNA"/>
</dbReference>
<reference evidence="1 2" key="1">
    <citation type="submission" date="2020-02" db="EMBL/GenBank/DDBJ databases">
        <title>Broccoli isolated Pseudomonas sp.</title>
        <authorList>
            <person name="Fujikawa T."/>
            <person name="Sawada H."/>
        </authorList>
    </citation>
    <scope>NUCLEOTIDE SEQUENCE [LARGE SCALE GENOMIC DNA]</scope>
    <source>
        <strain evidence="1 2">JCM 32154</strain>
    </source>
</reference>
<name>A0A6I5RL75_9PSED</name>
<organism evidence="1 2">
    <name type="scientific">Pseudomonas laurentiana</name>
    <dbReference type="NCBI Taxonomy" id="2364649"/>
    <lineage>
        <taxon>Bacteria</taxon>
        <taxon>Pseudomonadati</taxon>
        <taxon>Pseudomonadota</taxon>
        <taxon>Gammaproteobacteria</taxon>
        <taxon>Pseudomonadales</taxon>
        <taxon>Pseudomonadaceae</taxon>
        <taxon>Pseudomonas</taxon>
    </lineage>
</organism>
<dbReference type="RefSeq" id="WP_163932006.1">
    <property type="nucleotide sequence ID" value="NZ_BMQU01000001.1"/>
</dbReference>
<comment type="caution">
    <text evidence="1">The sequence shown here is derived from an EMBL/GenBank/DDBJ whole genome shotgun (WGS) entry which is preliminary data.</text>
</comment>
<protein>
    <submittedName>
        <fullName evidence="1">Uncharacterized protein</fullName>
    </submittedName>
</protein>
<accession>A0A6I5RL75</accession>
<dbReference type="Proteomes" id="UP000471751">
    <property type="component" value="Unassembled WGS sequence"/>
</dbReference>
<dbReference type="AlphaFoldDB" id="A0A6I5RL75"/>
<evidence type="ECO:0000313" key="1">
    <source>
        <dbReference type="EMBL" id="NES08792.1"/>
    </source>
</evidence>
<sequence length="115" mass="13080">MSALERLDHPVTPLRTDAWAANAPHTRVQYRLQAEAEPDSLCRILNLFALQFLVPQQVHVQHADELMHIEVQIGGLSWHRAELIGQKMRNLISVVEVQLEPCLPTASTFEPRLAR</sequence>
<keyword evidence="2" id="KW-1185">Reference proteome</keyword>